<gene>
    <name evidence="10" type="ORF">C7378_3288</name>
</gene>
<dbReference type="GO" id="GO:0016020">
    <property type="term" value="C:membrane"/>
    <property type="evidence" value="ECO:0007669"/>
    <property type="project" value="InterPro"/>
</dbReference>
<dbReference type="OrthoDB" id="9790043at2"/>
<keyword evidence="5 9" id="KW-0812">Transmembrane</keyword>
<evidence type="ECO:0000256" key="3">
    <source>
        <dbReference type="ARBA" id="ARBA00022519"/>
    </source>
</evidence>
<evidence type="ECO:0000256" key="9">
    <source>
        <dbReference type="SAM" id="Phobius"/>
    </source>
</evidence>
<evidence type="ECO:0000313" key="11">
    <source>
        <dbReference type="Proteomes" id="UP000295210"/>
    </source>
</evidence>
<dbReference type="Proteomes" id="UP000295210">
    <property type="component" value="Unassembled WGS sequence"/>
</dbReference>
<feature type="transmembrane region" description="Helical" evidence="9">
    <location>
        <begin position="336"/>
        <end position="357"/>
    </location>
</feature>
<keyword evidence="6" id="KW-0769">Symport</keyword>
<keyword evidence="11" id="KW-1185">Reference proteome</keyword>
<evidence type="ECO:0000256" key="4">
    <source>
        <dbReference type="ARBA" id="ARBA00022597"/>
    </source>
</evidence>
<evidence type="ECO:0000313" key="10">
    <source>
        <dbReference type="EMBL" id="TCK70898.1"/>
    </source>
</evidence>
<protein>
    <submittedName>
        <fullName evidence="10">L-rhamnose-H+ transport protein</fullName>
    </submittedName>
</protein>
<proteinExistence type="predicted"/>
<reference evidence="10 11" key="1">
    <citation type="submission" date="2019-03" db="EMBL/GenBank/DDBJ databases">
        <title>Genomic Encyclopedia of Type Strains, Phase IV (KMG-IV): sequencing the most valuable type-strain genomes for metagenomic binning, comparative biology and taxonomic classification.</title>
        <authorList>
            <person name="Goeker M."/>
        </authorList>
    </citation>
    <scope>NUCLEOTIDE SEQUENCE [LARGE SCALE GENOMIC DNA]</scope>
    <source>
        <strain evidence="10 11">DSM 103428</strain>
    </source>
</reference>
<evidence type="ECO:0000256" key="1">
    <source>
        <dbReference type="ARBA" id="ARBA00022448"/>
    </source>
</evidence>
<dbReference type="NCBIfam" id="NF010024">
    <property type="entry name" value="PRK13499.1-4"/>
    <property type="match status" value="1"/>
</dbReference>
<feature type="transmembrane region" description="Helical" evidence="9">
    <location>
        <begin position="274"/>
        <end position="294"/>
    </location>
</feature>
<feature type="transmembrane region" description="Helical" evidence="9">
    <location>
        <begin position="133"/>
        <end position="155"/>
    </location>
</feature>
<organism evidence="10 11">
    <name type="scientific">Acidipila rosea</name>
    <dbReference type="NCBI Taxonomy" id="768535"/>
    <lineage>
        <taxon>Bacteria</taxon>
        <taxon>Pseudomonadati</taxon>
        <taxon>Acidobacteriota</taxon>
        <taxon>Terriglobia</taxon>
        <taxon>Terriglobales</taxon>
        <taxon>Acidobacteriaceae</taxon>
        <taxon>Acidipila</taxon>
    </lineage>
</organism>
<dbReference type="Pfam" id="PF06379">
    <property type="entry name" value="RhaT"/>
    <property type="match status" value="1"/>
</dbReference>
<dbReference type="GO" id="GO:0015153">
    <property type="term" value="F:rhamnose transmembrane transporter activity"/>
    <property type="evidence" value="ECO:0007669"/>
    <property type="project" value="InterPro"/>
</dbReference>
<dbReference type="EMBL" id="SMGK01000006">
    <property type="protein sequence ID" value="TCK70898.1"/>
    <property type="molecule type" value="Genomic_DNA"/>
</dbReference>
<comment type="caution">
    <text evidence="10">The sequence shown here is derived from an EMBL/GenBank/DDBJ whole genome shotgun (WGS) entry which is preliminary data.</text>
</comment>
<feature type="transmembrane region" description="Helical" evidence="9">
    <location>
        <begin position="74"/>
        <end position="94"/>
    </location>
</feature>
<feature type="transmembrane region" description="Helical" evidence="9">
    <location>
        <begin position="101"/>
        <end position="121"/>
    </location>
</feature>
<keyword evidence="4" id="KW-0762">Sugar transport</keyword>
<keyword evidence="8 9" id="KW-0472">Membrane</keyword>
<keyword evidence="1" id="KW-0813">Transport</keyword>
<name>A0A4R1KZA2_9BACT</name>
<feature type="transmembrane region" description="Helical" evidence="9">
    <location>
        <begin position="38"/>
        <end position="62"/>
    </location>
</feature>
<dbReference type="InterPro" id="IPR004673">
    <property type="entry name" value="L-rhamnose-proton_sym_RhaT"/>
</dbReference>
<evidence type="ECO:0000256" key="5">
    <source>
        <dbReference type="ARBA" id="ARBA00022692"/>
    </source>
</evidence>
<keyword evidence="7 9" id="KW-1133">Transmembrane helix</keyword>
<dbReference type="RefSeq" id="WP_131999014.1">
    <property type="nucleotide sequence ID" value="NZ_SMGK01000006.1"/>
</dbReference>
<evidence type="ECO:0000256" key="2">
    <source>
        <dbReference type="ARBA" id="ARBA00022475"/>
    </source>
</evidence>
<feature type="transmembrane region" description="Helical" evidence="9">
    <location>
        <begin position="306"/>
        <end position="324"/>
    </location>
</feature>
<dbReference type="AlphaFoldDB" id="A0A4R1KZA2"/>
<evidence type="ECO:0000256" key="6">
    <source>
        <dbReference type="ARBA" id="ARBA00022847"/>
    </source>
</evidence>
<dbReference type="GO" id="GO:0015293">
    <property type="term" value="F:symporter activity"/>
    <property type="evidence" value="ECO:0007669"/>
    <property type="project" value="UniProtKB-KW"/>
</dbReference>
<accession>A0A4R1KZA2</accession>
<feature type="transmembrane region" description="Helical" evidence="9">
    <location>
        <begin position="176"/>
        <end position="199"/>
    </location>
</feature>
<keyword evidence="3" id="KW-0997">Cell inner membrane</keyword>
<evidence type="ECO:0000256" key="8">
    <source>
        <dbReference type="ARBA" id="ARBA00023136"/>
    </source>
</evidence>
<keyword evidence="2" id="KW-1003">Cell membrane</keyword>
<evidence type="ECO:0000256" key="7">
    <source>
        <dbReference type="ARBA" id="ARBA00022989"/>
    </source>
</evidence>
<feature type="transmembrane region" description="Helical" evidence="9">
    <location>
        <begin position="6"/>
        <end position="26"/>
    </location>
</feature>
<sequence>MGPNPFIGVVFHWIGGLASASCYLPFRGIRRWSWEIYWLLQGVFSWIIAPLFFAGLLVPDLFSVLHAAPASSLFYAWFWGLLWGVGGLTFGLSVRYLGIALGYPIALGLCTAFGTLMPPIFSGQMGAIAHSTSGQVILLGIGVCMAAIVVSGAAGKSKESELTAEEKQATVEEFSYPKGLAVAIFAGIMSACFAYGLAAGKPIAEIARVRLAANGRADLWQNLPVLVVVLWGGFMTNFLWCAWLIVKNRSVAQYAGEAADGGSPVQGRALLMNYFMAAVAGVTWYFQFFFYSIGQTKMGKYDFSSWTLHMASIILFSTIWGIMLKEWRGTSSRTRWLVGFGIFLLIASTVIVGYGNYLKVGEDSAKPVATSFLRGTPARY</sequence>
<feature type="transmembrane region" description="Helical" evidence="9">
    <location>
        <begin position="219"/>
        <end position="246"/>
    </location>
</feature>